<dbReference type="SUPFAM" id="SSF52317">
    <property type="entry name" value="Class I glutamine amidotransferase-like"/>
    <property type="match status" value="1"/>
</dbReference>
<feature type="domain" description="Glutamine amidotransferase" evidence="1">
    <location>
        <begin position="33"/>
        <end position="180"/>
    </location>
</feature>
<protein>
    <submittedName>
        <fullName evidence="2">Glutamine amidotransferase</fullName>
    </submittedName>
</protein>
<keyword evidence="3" id="KW-1185">Reference proteome</keyword>
<evidence type="ECO:0000313" key="2">
    <source>
        <dbReference type="EMBL" id="MEN0579816.1"/>
    </source>
</evidence>
<proteinExistence type="predicted"/>
<keyword evidence="2" id="KW-0315">Glutamine amidotransferase</keyword>
<evidence type="ECO:0000313" key="3">
    <source>
        <dbReference type="Proteomes" id="UP001411173"/>
    </source>
</evidence>
<dbReference type="InterPro" id="IPR029062">
    <property type="entry name" value="Class_I_gatase-like"/>
</dbReference>
<dbReference type="NCBIfam" id="NF005458">
    <property type="entry name" value="PRK07053.1"/>
    <property type="match status" value="1"/>
</dbReference>
<gene>
    <name evidence="2" type="ORF">AAIG39_12470</name>
</gene>
<dbReference type="Pfam" id="PF00117">
    <property type="entry name" value="GATase"/>
    <property type="match status" value="1"/>
</dbReference>
<sequence>MKTAVVFRHVPFEDLDSLGETLLAKGFRWRYIDTPVQSLSTLDPLADDLLIVLGGPIGVYEQSVYPFLETEMRIIRERLTHGRPVLGICLGAQLMAAALGATVASMGVQEIGYFPITVSDAAPAYFAPLQQLPVLHWHGDRFEIPAGATHLASSAVCDNQAFSVGNHGLGFQFHLEVTATGLEGWLVGHACELSHAGIDPRMLREDAARYSARLASAARQVTGNWLDNLPV</sequence>
<organism evidence="2 3">
    <name type="scientific">Phytobacter palmae</name>
    <dbReference type="NCBI Taxonomy" id="1855371"/>
    <lineage>
        <taxon>Bacteria</taxon>
        <taxon>Pseudomonadati</taxon>
        <taxon>Pseudomonadota</taxon>
        <taxon>Gammaproteobacteria</taxon>
        <taxon>Enterobacterales</taxon>
        <taxon>Enterobacteriaceae</taxon>
        <taxon>Phytobacter</taxon>
    </lineage>
</organism>
<accession>A0ABU9V7R9</accession>
<dbReference type="RefSeq" id="WP_343193976.1">
    <property type="nucleotide sequence ID" value="NZ_JBCIVJ010000009.1"/>
</dbReference>
<dbReference type="InterPro" id="IPR017926">
    <property type="entry name" value="GATASE"/>
</dbReference>
<dbReference type="PANTHER" id="PTHR42695">
    <property type="entry name" value="GLUTAMINE AMIDOTRANSFERASE YLR126C-RELATED"/>
    <property type="match status" value="1"/>
</dbReference>
<dbReference type="CDD" id="cd01741">
    <property type="entry name" value="GATase1_1"/>
    <property type="match status" value="1"/>
</dbReference>
<dbReference type="Gene3D" id="3.40.50.880">
    <property type="match status" value="1"/>
</dbReference>
<evidence type="ECO:0000259" key="1">
    <source>
        <dbReference type="Pfam" id="PF00117"/>
    </source>
</evidence>
<name>A0ABU9V7R9_9ENTR</name>
<dbReference type="PANTHER" id="PTHR42695:SF5">
    <property type="entry name" value="GLUTAMINE AMIDOTRANSFERASE YLR126C-RELATED"/>
    <property type="match status" value="1"/>
</dbReference>
<reference evidence="2 3" key="1">
    <citation type="submission" date="2024-02" db="EMBL/GenBank/DDBJ databases">
        <title>Whole genome of MDR Enterobacteriaceae from southern Thailand.</title>
        <authorList>
            <person name="Surachat K."/>
        </authorList>
    </citation>
    <scope>NUCLEOTIDE SEQUENCE [LARGE SCALE GENOMIC DNA]</scope>
    <source>
        <strain evidence="2 3">PSU_29</strain>
    </source>
</reference>
<dbReference type="InterPro" id="IPR044992">
    <property type="entry name" value="ChyE-like"/>
</dbReference>
<dbReference type="EMBL" id="JBCIVJ010000009">
    <property type="protein sequence ID" value="MEN0579816.1"/>
    <property type="molecule type" value="Genomic_DNA"/>
</dbReference>
<dbReference type="Proteomes" id="UP001411173">
    <property type="component" value="Unassembled WGS sequence"/>
</dbReference>
<comment type="caution">
    <text evidence="2">The sequence shown here is derived from an EMBL/GenBank/DDBJ whole genome shotgun (WGS) entry which is preliminary data.</text>
</comment>
<dbReference type="PROSITE" id="PS51273">
    <property type="entry name" value="GATASE_TYPE_1"/>
    <property type="match status" value="1"/>
</dbReference>